<feature type="compositionally biased region" description="Polar residues" evidence="1">
    <location>
        <begin position="24"/>
        <end position="36"/>
    </location>
</feature>
<evidence type="ECO:0000256" key="1">
    <source>
        <dbReference type="SAM" id="MobiDB-lite"/>
    </source>
</evidence>
<accession>A0A9Q3CT97</accession>
<protein>
    <submittedName>
        <fullName evidence="2">Uncharacterized protein</fullName>
    </submittedName>
</protein>
<comment type="caution">
    <text evidence="2">The sequence shown here is derived from an EMBL/GenBank/DDBJ whole genome shotgun (WGS) entry which is preliminary data.</text>
</comment>
<name>A0A9Q3CT97_9BASI</name>
<gene>
    <name evidence="2" type="ORF">O181_027836</name>
</gene>
<organism evidence="2 3">
    <name type="scientific">Austropuccinia psidii MF-1</name>
    <dbReference type="NCBI Taxonomy" id="1389203"/>
    <lineage>
        <taxon>Eukaryota</taxon>
        <taxon>Fungi</taxon>
        <taxon>Dikarya</taxon>
        <taxon>Basidiomycota</taxon>
        <taxon>Pucciniomycotina</taxon>
        <taxon>Pucciniomycetes</taxon>
        <taxon>Pucciniales</taxon>
        <taxon>Sphaerophragmiaceae</taxon>
        <taxon>Austropuccinia</taxon>
    </lineage>
</organism>
<keyword evidence="3" id="KW-1185">Reference proteome</keyword>
<sequence>MSASRQHQLSNMLHEFFTKIKNSYQHHSQSSGNSTSWRKKAVGNGMPSTPLADHLPPLQCLHSQMNWLLHPPHHLCQMHMLTLRQKCPSATTYPYVSAPAAYLSYAPTVPYKYTSSPATPSLPSPTHATYHSYTPAVPYRYVSSLITHPYPCGPLPSPLRSAL</sequence>
<evidence type="ECO:0000313" key="2">
    <source>
        <dbReference type="EMBL" id="MBW0488121.1"/>
    </source>
</evidence>
<reference evidence="2" key="1">
    <citation type="submission" date="2021-03" db="EMBL/GenBank/DDBJ databases">
        <title>Draft genome sequence of rust myrtle Austropuccinia psidii MF-1, a brazilian biotype.</title>
        <authorList>
            <person name="Quecine M.C."/>
            <person name="Pachon D.M.R."/>
            <person name="Bonatelli M.L."/>
            <person name="Correr F.H."/>
            <person name="Franceschini L.M."/>
            <person name="Leite T.F."/>
            <person name="Margarido G.R.A."/>
            <person name="Almeida C.A."/>
            <person name="Ferrarezi J.A."/>
            <person name="Labate C.A."/>
        </authorList>
    </citation>
    <scope>NUCLEOTIDE SEQUENCE</scope>
    <source>
        <strain evidence="2">MF-1</strain>
    </source>
</reference>
<proteinExistence type="predicted"/>
<dbReference type="EMBL" id="AVOT02009448">
    <property type="protein sequence ID" value="MBW0488121.1"/>
    <property type="molecule type" value="Genomic_DNA"/>
</dbReference>
<evidence type="ECO:0000313" key="3">
    <source>
        <dbReference type="Proteomes" id="UP000765509"/>
    </source>
</evidence>
<feature type="region of interest" description="Disordered" evidence="1">
    <location>
        <begin position="24"/>
        <end position="45"/>
    </location>
</feature>
<dbReference type="Proteomes" id="UP000765509">
    <property type="component" value="Unassembled WGS sequence"/>
</dbReference>
<dbReference type="AlphaFoldDB" id="A0A9Q3CT97"/>